<proteinExistence type="predicted"/>
<dbReference type="AlphaFoldDB" id="A0A940IK89"/>
<reference evidence="1" key="1">
    <citation type="submission" date="2020-10" db="EMBL/GenBank/DDBJ databases">
        <authorList>
            <person name="Gilroy R."/>
        </authorList>
    </citation>
    <scope>NUCLEOTIDE SEQUENCE</scope>
    <source>
        <strain evidence="1">G3-8215</strain>
    </source>
</reference>
<name>A0A940IK89_9BACT</name>
<accession>A0A940IK89</accession>
<evidence type="ECO:0000313" key="2">
    <source>
        <dbReference type="Proteomes" id="UP000725002"/>
    </source>
</evidence>
<comment type="caution">
    <text evidence="1">The sequence shown here is derived from an EMBL/GenBank/DDBJ whole genome shotgun (WGS) entry which is preliminary data.</text>
</comment>
<gene>
    <name evidence="1" type="ORF">IAB75_11205</name>
</gene>
<protein>
    <submittedName>
        <fullName evidence="1">Uncharacterized protein</fullName>
    </submittedName>
</protein>
<reference evidence="1" key="2">
    <citation type="journal article" date="2021" name="PeerJ">
        <title>Extensive microbial diversity within the chicken gut microbiome revealed by metagenomics and culture.</title>
        <authorList>
            <person name="Gilroy R."/>
            <person name="Ravi A."/>
            <person name="Getino M."/>
            <person name="Pursley I."/>
            <person name="Horton D.L."/>
            <person name="Alikhan N.F."/>
            <person name="Baker D."/>
            <person name="Gharbi K."/>
            <person name="Hall N."/>
            <person name="Watson M."/>
            <person name="Adriaenssens E.M."/>
            <person name="Foster-Nyarko E."/>
            <person name="Jarju S."/>
            <person name="Secka A."/>
            <person name="Antonio M."/>
            <person name="Oren A."/>
            <person name="Chaudhuri R.R."/>
            <person name="La Ragione R."/>
            <person name="Hildebrand F."/>
            <person name="Pallen M.J."/>
        </authorList>
    </citation>
    <scope>NUCLEOTIDE SEQUENCE</scope>
    <source>
        <strain evidence="1">G3-8215</strain>
    </source>
</reference>
<dbReference type="EMBL" id="JADILV010000081">
    <property type="protein sequence ID" value="MBO8484658.1"/>
    <property type="molecule type" value="Genomic_DNA"/>
</dbReference>
<organism evidence="1 2">
    <name type="scientific">Candidatus Cryptobacteroides avicola</name>
    <dbReference type="NCBI Taxonomy" id="2840757"/>
    <lineage>
        <taxon>Bacteria</taxon>
        <taxon>Pseudomonadati</taxon>
        <taxon>Bacteroidota</taxon>
        <taxon>Bacteroidia</taxon>
        <taxon>Bacteroidales</taxon>
        <taxon>Candidatus Cryptobacteroides</taxon>
    </lineage>
</organism>
<evidence type="ECO:0000313" key="1">
    <source>
        <dbReference type="EMBL" id="MBO8484658.1"/>
    </source>
</evidence>
<dbReference type="Proteomes" id="UP000725002">
    <property type="component" value="Unassembled WGS sequence"/>
</dbReference>
<sequence length="104" mass="12174">MRIDFKNPVMPVDPYSQLAFVEILNIILAARHIVDVNRLLINRNVNPRFGSLSGYFRWSFAGDCFTLWQRMDYNSMLCFNPGILEIHFGTLAARDNRRDTNMFN</sequence>